<dbReference type="AlphaFoldDB" id="A0A4V3RTB0"/>
<feature type="region of interest" description="Disordered" evidence="1">
    <location>
        <begin position="254"/>
        <end position="293"/>
    </location>
</feature>
<dbReference type="Proteomes" id="UP000310760">
    <property type="component" value="Unassembled WGS sequence"/>
</dbReference>
<dbReference type="OrthoDB" id="9999912at2"/>
<comment type="caution">
    <text evidence="2">The sequence shown here is derived from an EMBL/GenBank/DDBJ whole genome shotgun (WGS) entry which is preliminary data.</text>
</comment>
<accession>A0A4V3RTB0</accession>
<dbReference type="RefSeq" id="WP_128811914.1">
    <property type="nucleotide sequence ID" value="NZ_CAJUNV010000009.1"/>
</dbReference>
<gene>
    <name evidence="2" type="ORF">E5339_11500</name>
</gene>
<organism evidence="2 3">
    <name type="scientific">Phocaeicola sartorii</name>
    <dbReference type="NCBI Taxonomy" id="671267"/>
    <lineage>
        <taxon>Bacteria</taxon>
        <taxon>Pseudomonadati</taxon>
        <taxon>Bacteroidota</taxon>
        <taxon>Bacteroidia</taxon>
        <taxon>Bacteroidales</taxon>
        <taxon>Bacteroidaceae</taxon>
        <taxon>Phocaeicola</taxon>
    </lineage>
</organism>
<proteinExistence type="predicted"/>
<dbReference type="GeneID" id="82155353"/>
<dbReference type="EMBL" id="SRYJ01000023">
    <property type="protein sequence ID" value="TGY69979.1"/>
    <property type="molecule type" value="Genomic_DNA"/>
</dbReference>
<feature type="compositionally biased region" description="Acidic residues" evidence="1">
    <location>
        <begin position="256"/>
        <end position="272"/>
    </location>
</feature>
<reference evidence="2 3" key="1">
    <citation type="submission" date="2019-04" db="EMBL/GenBank/DDBJ databases">
        <title>Microbes associate with the intestines of laboratory mice.</title>
        <authorList>
            <person name="Navarre W."/>
            <person name="Wong E."/>
            <person name="Huang K."/>
            <person name="Tropini C."/>
            <person name="Ng K."/>
            <person name="Yu B."/>
        </authorList>
    </citation>
    <scope>NUCLEOTIDE SEQUENCE [LARGE SCALE GENOMIC DNA]</scope>
    <source>
        <strain evidence="2 3">NM22_B1</strain>
    </source>
</reference>
<evidence type="ECO:0000313" key="2">
    <source>
        <dbReference type="EMBL" id="TGY69979.1"/>
    </source>
</evidence>
<name>A0A4V3RTB0_9BACT</name>
<evidence type="ECO:0000256" key="1">
    <source>
        <dbReference type="SAM" id="MobiDB-lite"/>
    </source>
</evidence>
<protein>
    <submittedName>
        <fullName evidence="2">Uncharacterized protein</fullName>
    </submittedName>
</protein>
<sequence>MMKKIVGVIVSLCICLVVEAQIYIKSTEQQFIEDVVKSGLFISKQSFQICDRETGELFGLNGKKEFGVQYSIGVKIPDGIVLTDKAVRPWLYNNKFGKYRQKYDPVFYQATFSEMTDKVKYDSLDYTLAELDGVVDTTIYKFSSGTFDGNGFALDGTIGKKEGWIVWITAKKDHDFEQSANLNYTIYRKTITIDVDKQPFDISKPNLEQNILGGIYVVPVYTKIGVIEFRLCGIVSLVDDGWKIYCPFVGMKGEEASDEAPGDTEVGSDEPSELTPVKDMGKEKAKDKKKKKK</sequence>
<evidence type="ECO:0000313" key="3">
    <source>
        <dbReference type="Proteomes" id="UP000310760"/>
    </source>
</evidence>